<dbReference type="InterPro" id="IPR039586">
    <property type="entry name" value="CFAP46"/>
</dbReference>
<feature type="region of interest" description="Disordered" evidence="2">
    <location>
        <begin position="2567"/>
        <end position="2662"/>
    </location>
</feature>
<feature type="compositionally biased region" description="Acidic residues" evidence="2">
    <location>
        <begin position="2014"/>
        <end position="2030"/>
    </location>
</feature>
<feature type="compositionally biased region" description="Basic and acidic residues" evidence="2">
    <location>
        <begin position="2651"/>
        <end position="2662"/>
    </location>
</feature>
<gene>
    <name evidence="3" type="ORF">BSL78_07353</name>
</gene>
<feature type="compositionally biased region" description="Basic residues" evidence="2">
    <location>
        <begin position="1286"/>
        <end position="1303"/>
    </location>
</feature>
<keyword evidence="1" id="KW-0175">Coiled coil</keyword>
<feature type="region of interest" description="Disordered" evidence="2">
    <location>
        <begin position="2337"/>
        <end position="2367"/>
    </location>
</feature>
<accession>A0A2G8L652</accession>
<dbReference type="SUPFAM" id="SSF48452">
    <property type="entry name" value="TPR-like"/>
    <property type="match status" value="1"/>
</dbReference>
<evidence type="ECO:0000256" key="1">
    <source>
        <dbReference type="SAM" id="Coils"/>
    </source>
</evidence>
<dbReference type="InterPro" id="IPR011990">
    <property type="entry name" value="TPR-like_helical_dom_sf"/>
</dbReference>
<feature type="region of interest" description="Disordered" evidence="2">
    <location>
        <begin position="1283"/>
        <end position="1309"/>
    </location>
</feature>
<evidence type="ECO:0000313" key="4">
    <source>
        <dbReference type="Proteomes" id="UP000230750"/>
    </source>
</evidence>
<dbReference type="EMBL" id="MRZV01000202">
    <property type="protein sequence ID" value="PIK55742.1"/>
    <property type="molecule type" value="Genomic_DNA"/>
</dbReference>
<feature type="compositionally biased region" description="Low complexity" evidence="2">
    <location>
        <begin position="1398"/>
        <end position="1407"/>
    </location>
</feature>
<comment type="caution">
    <text evidence="3">The sequence shown here is derived from an EMBL/GenBank/DDBJ whole genome shotgun (WGS) entry which is preliminary data.</text>
</comment>
<organism evidence="3 4">
    <name type="scientific">Stichopus japonicus</name>
    <name type="common">Sea cucumber</name>
    <dbReference type="NCBI Taxonomy" id="307972"/>
    <lineage>
        <taxon>Eukaryota</taxon>
        <taxon>Metazoa</taxon>
        <taxon>Echinodermata</taxon>
        <taxon>Eleutherozoa</taxon>
        <taxon>Echinozoa</taxon>
        <taxon>Holothuroidea</taxon>
        <taxon>Aspidochirotacea</taxon>
        <taxon>Aspidochirotida</taxon>
        <taxon>Stichopodidae</taxon>
        <taxon>Apostichopus</taxon>
    </lineage>
</organism>
<dbReference type="InterPro" id="IPR057466">
    <property type="entry name" value="CFAP46_TPR"/>
</dbReference>
<feature type="compositionally biased region" description="Polar residues" evidence="2">
    <location>
        <begin position="694"/>
        <end position="707"/>
    </location>
</feature>
<feature type="compositionally biased region" description="Basic and acidic residues" evidence="2">
    <location>
        <begin position="2347"/>
        <end position="2367"/>
    </location>
</feature>
<feature type="compositionally biased region" description="Basic and acidic residues" evidence="2">
    <location>
        <begin position="2596"/>
        <end position="2617"/>
    </location>
</feature>
<dbReference type="Gene3D" id="1.25.40.10">
    <property type="entry name" value="Tetratricopeptide repeat domain"/>
    <property type="match status" value="1"/>
</dbReference>
<dbReference type="GO" id="GO:0060294">
    <property type="term" value="P:cilium movement involved in cell motility"/>
    <property type="evidence" value="ECO:0007669"/>
    <property type="project" value="InterPro"/>
</dbReference>
<feature type="region of interest" description="Disordered" evidence="2">
    <location>
        <begin position="1398"/>
        <end position="1437"/>
    </location>
</feature>
<feature type="compositionally biased region" description="Acidic residues" evidence="2">
    <location>
        <begin position="2576"/>
        <end position="2585"/>
    </location>
</feature>
<feature type="compositionally biased region" description="Low complexity" evidence="2">
    <location>
        <begin position="911"/>
        <end position="922"/>
    </location>
</feature>
<feature type="region of interest" description="Disordered" evidence="2">
    <location>
        <begin position="886"/>
        <end position="928"/>
    </location>
</feature>
<feature type="region of interest" description="Disordered" evidence="2">
    <location>
        <begin position="287"/>
        <end position="325"/>
    </location>
</feature>
<sequence>MDNNIRQLLAAAAQQSVAGKGSFLDQAFTQLKTASSSKANVDGSLPYGSDLYVICAEIALKRNEASMARDCLKMFFMKTPPPNQFLCRAYLCHAQLLAPRTADDKEQLEKAVSFILKAITFAKGNVRYHFLVYNASVLYWQFCRPFLKPTYRQYLSVSLHSVVKALDDIDDKDVEWRAMLMIALIECHIDANHIKEAGEVSKVTADFTKTNVPKLFKQVLALQVRHSLVDLTKLAKDLRQSSDLTAFYRIMKLRVALEQREVTDINGTMGKLIGQVLKEDDLSRPSSVISSLGRKTPAAAAEESKGKQSMTPTPSIASGVGQEEGSRKSSIMSITQLASAANDVSLPLLHHKCSEMHTCLLFVVILEGNSPNRLEMQNPPEPLSEGEQPELLLELAHLCSEFNQPELLKMCLDGLKTLPIKVRLQAAERLSEAIVNAVRSGDPDIIQVGCVTMWNICLPLMQNNIRKTVRKQLTLIADALEGIDSLLILLRCQLHTELAKIEEDEEQIEVAMEHLKKAIGFDDGGQYSERLQTSLHRLELRAELYKTPERMEDKAAMIIEQARKSSESGTVRMKRSLLVQAGQALSPEAFHLVLESESETKGVTGGRGAQTLYSPLGSKAEHFKKCVKKAAGHIKRLGAENDRERARLWADLAKTARKQEVWDVCRVAARFCLLYDDNRWHMPAPPTRAETRQESVLSEQPPSSEVASSKRGKSASQQGSAEVTVLHSDKDLIRILAEINFLNSEALVHLLRSQNVDLKNEPIPPVDTSKKPKGYVAKKPEQDEDWIKYRDWITNLSESALKGFLRAAELGVQLKESWIVCSATAYIWNYCSHILEANRHREMIPYFTTLLNYLKVVGHAGESALLVNLCNALGIGLMTQWIPSPQELEDPSPSPRGKGSKEEGSVRKAKSVTSHTSTKSKTMLTDPEATEELKQALEVCELGLNASSGNRHVIVPIAVKHSLLITWVKVKQLLSQQVTKTLGSDDEGNLDGQTFITRCLVALEMLTLNGNGLMSFKEAPILEELCNMVNDCKWPDALVELQVWTRMSQLALKSRNHPLVMRCGEKALTFDLPDRIRRTDSHKQMVWYEMLSHAACLLGQSHILVMQGKNAIRRLALEAFVKATKYGKKAGNSELVITAARRYWNGCLALVTEPMERQLLKKPLSTILDCINATSKKTRMEGEWEEALAAMDKAIADMPRTKHRLLIFKHRLMVKAKLGRDIHVDIAKFKDESEDYVAMMWHKIAKLSRDKQEQLAAFQQAIENLKDQLRKVERGENLPFRERTRNRLRGYRHQSRRRRNRPRTRGEKAEDYIPVEKKASILGLAASNLSMNITELRSIKLLEHLVRAHVMVALFADRGSPRHLQACLMAWGLLNRIWQVSLPSAAYVAKQQAKAAIAQDQASNKSSAKGKKGAPKDPKGGKAQDLPREKPKRKGPIDALPMSFEEWASYEVPEEIREAFKEDNSGEGINKDTIMKPSLTMYYLFKLIAEMRAIGYNHLVFPALNVAEVVARDICASDTVGSTCRLISMEVCTELNLMEASKLHESSAGSLGLSDKEQASSREEIALMKEKQAQVEREAKRAEELQRQMLLNSQGSSKPSKPLLRNIAPPDQKMDIEESVEGLGEHLSAVSFRQAWTQQAEVLTRQGFYQAARELLNEAFLSADAFRDNYSRVHILIQLAELSCKEGEYKQCINFLNQAQSLPGHEDLWMKITSLMVEATLSDQEDKDRNNKAKALILKALNVFESLTMIRPNKETNIGYMRAELQASFASIQVKQVLQEGGDTLQPRIHKELLSACQRFRESSTAFIKCSYKRRAVEVMEQHANVLRLFACDSQDKESQHAFLLQSYSILREAVETLDTELSHISTLTHPTETSLLSFPIQRELSAIKNSFGELLIDMFTIFAEEDRQRKMKDARKSSVEKLVEEYTAITPDLTDTEKQWQLIAGLTAQTAVTHLATAERLSGKFSPLRAKSLLNIGRCFRILGVHYSPSAAHQWDVHYMNLEVTGSENVDQQQEEEENRDVEGEEEEKDEAKRTAERMESITQKYKLDQQTSERYFAQAAEVLSQCVQLSLQEDLKDITAAASLDMVECCGQFDQVLGSQYLALYQAWKRLKISPQHMEIVKEFPSNFNVIILQHTEDRSVLYGAFMERPKPAGTKEGGKGKGAPGTPSRARLVKVNVDPMAIKHLTQSMKQHKHEVMQTLLKLQFRKSQQAQRLEMLENLTDDMKESLKDFTGDFEKAEEHLQESFLGILKELEEYLRPVTSYFQPVISQLDAACAPVGKDSSASGPEEFIILLADRWLLEMPLEALALVSSPNFTSISRDFSLQMSHHRIHKEPEAAPTDDGDDKKKKAAAKDKAAKEKEKNKNVKMIPIDRTPPAYCLPVDTNTFKYIIDPYCDVVKTDDNSPIKVTQDALTVYQNQFTARWEGIMGDDHVPSLGEWEQQITDCGSFIFYGLEKFFSHVPPFKLAPMNLADCNLAMLLDMAQTSDSFMRQSKIDVEKSSNDLSLEKPVDTAMLLSLTGVSCILANQWHCSLTDNARNIQTILKAILETGRTSGQTVRRMFIPHWRPQGEEPLGEEEEGEEDKVGTPQPGQGKEKDGAGKPADKKVKSADSKSSKASRGGGQKGKPPTSGKKKQSRDEAELAVVQQESKEDGGAKEEDVFLKRNWYNVVCYGLPNLMVANV</sequence>
<dbReference type="STRING" id="307972.A0A2G8L652"/>
<feature type="compositionally biased region" description="Polar residues" evidence="2">
    <location>
        <begin position="307"/>
        <end position="316"/>
    </location>
</feature>
<evidence type="ECO:0000256" key="2">
    <source>
        <dbReference type="SAM" id="MobiDB-lite"/>
    </source>
</evidence>
<dbReference type="OrthoDB" id="68437at2759"/>
<dbReference type="Proteomes" id="UP000230750">
    <property type="component" value="Unassembled WGS sequence"/>
</dbReference>
<feature type="region of interest" description="Disordered" evidence="2">
    <location>
        <begin position="2152"/>
        <end position="2172"/>
    </location>
</feature>
<dbReference type="GO" id="GO:0035082">
    <property type="term" value="P:axoneme assembly"/>
    <property type="evidence" value="ECO:0007669"/>
    <property type="project" value="InterPro"/>
</dbReference>
<reference evidence="3 4" key="1">
    <citation type="journal article" date="2017" name="PLoS Biol.">
        <title>The sea cucumber genome provides insights into morphological evolution and visceral regeneration.</title>
        <authorList>
            <person name="Zhang X."/>
            <person name="Sun L."/>
            <person name="Yuan J."/>
            <person name="Sun Y."/>
            <person name="Gao Y."/>
            <person name="Zhang L."/>
            <person name="Li S."/>
            <person name="Dai H."/>
            <person name="Hamel J.F."/>
            <person name="Liu C."/>
            <person name="Yu Y."/>
            <person name="Liu S."/>
            <person name="Lin W."/>
            <person name="Guo K."/>
            <person name="Jin S."/>
            <person name="Xu P."/>
            <person name="Storey K.B."/>
            <person name="Huan P."/>
            <person name="Zhang T."/>
            <person name="Zhou Y."/>
            <person name="Zhang J."/>
            <person name="Lin C."/>
            <person name="Li X."/>
            <person name="Xing L."/>
            <person name="Huo D."/>
            <person name="Sun M."/>
            <person name="Wang L."/>
            <person name="Mercier A."/>
            <person name="Li F."/>
            <person name="Yang H."/>
            <person name="Xiang J."/>
        </authorList>
    </citation>
    <scope>NUCLEOTIDE SEQUENCE [LARGE SCALE GENOMIC DNA]</scope>
    <source>
        <strain evidence="3">Shaxun</strain>
        <tissue evidence="3">Muscle</tissue>
    </source>
</reference>
<evidence type="ECO:0000313" key="3">
    <source>
        <dbReference type="EMBL" id="PIK55742.1"/>
    </source>
</evidence>
<keyword evidence="4" id="KW-1185">Reference proteome</keyword>
<feature type="compositionally biased region" description="Basic and acidic residues" evidence="2">
    <location>
        <begin position="1414"/>
        <end position="1429"/>
    </location>
</feature>
<dbReference type="PANTHER" id="PTHR15977:SF15">
    <property type="entry name" value="CILIA- AND FLAGELLA-ASSOCIATED PROTEIN 46"/>
    <property type="match status" value="1"/>
</dbReference>
<dbReference type="Pfam" id="PF25439">
    <property type="entry name" value="TPR_CFAP46_N"/>
    <property type="match status" value="1"/>
</dbReference>
<proteinExistence type="predicted"/>
<dbReference type="PANTHER" id="PTHR15977">
    <property type="entry name" value="CILIA- AND FLAGELLA-ASSOCIATED PROTEIN 46"/>
    <property type="match status" value="1"/>
</dbReference>
<feature type="coiled-coil region" evidence="1">
    <location>
        <begin position="1248"/>
        <end position="1275"/>
    </location>
</feature>
<feature type="region of interest" description="Disordered" evidence="2">
    <location>
        <begin position="2007"/>
        <end position="2039"/>
    </location>
</feature>
<name>A0A2G8L652_STIJA</name>
<feature type="region of interest" description="Disordered" evidence="2">
    <location>
        <begin position="685"/>
        <end position="722"/>
    </location>
</feature>
<protein>
    <submittedName>
        <fullName evidence="3">Putative tetratricopeptide repeat protein 40 isoform X6</fullName>
    </submittedName>
</protein>